<evidence type="ECO:0000313" key="12">
    <source>
        <dbReference type="EnsemblMetazoa" id="CLYHEMP005686.1"/>
    </source>
</evidence>
<dbReference type="GO" id="GO:0005813">
    <property type="term" value="C:centrosome"/>
    <property type="evidence" value="ECO:0007669"/>
    <property type="project" value="InterPro"/>
</dbReference>
<dbReference type="Gene3D" id="2.40.50.40">
    <property type="match status" value="1"/>
</dbReference>
<dbReference type="Pfam" id="PF00385">
    <property type="entry name" value="Chromo"/>
    <property type="match status" value="1"/>
</dbReference>
<dbReference type="InterPro" id="IPR001356">
    <property type="entry name" value="HD"/>
</dbReference>
<feature type="region of interest" description="Disordered" evidence="9">
    <location>
        <begin position="149"/>
        <end position="262"/>
    </location>
</feature>
<feature type="compositionally biased region" description="Low complexity" evidence="9">
    <location>
        <begin position="71"/>
        <end position="81"/>
    </location>
</feature>
<evidence type="ECO:0000256" key="6">
    <source>
        <dbReference type="ARBA" id="ARBA00023242"/>
    </source>
</evidence>
<feature type="domain" description="Chromo" evidence="10">
    <location>
        <begin position="972"/>
        <end position="1007"/>
    </location>
</feature>
<evidence type="ECO:0000256" key="1">
    <source>
        <dbReference type="ARBA" id="ARBA00004123"/>
    </source>
</evidence>
<dbReference type="Proteomes" id="UP000594262">
    <property type="component" value="Unplaced"/>
</dbReference>
<sequence>MKENQLLKAKEKLKRLGRVTSDVDVAEIELPKNNKNKWALPVHNKIDTSPGTATTNKRNDSERLGDKEVSPHQLPHQHQQPQYPVNNMQQPVINPFYQQPVIQQQYPMGGLPQPGMYQAPTMQAMGMNPMGMNPMMQWQMAPSAYQPMMQPGFNGSGGAQQFKGNPYQKSAVGGGVSDTADTDRKNSARNRKQWDVPPLDLDGSINKNQSNFSSRTQHDSSTTSNKMNIPRRPNVQPPGGSGHNLFNLPQTNNKNVTGDGDEATQKRLKQLQYQKELHLQMEIKKEKEAKAKREHERYEQKLEREIEAYDPWGREGAGAPVRNKDGHIVANLKNYQNDHDSPGKPQDHQYQQQQLQQDMHSGGEESPLMKALNESQNKGTLANTYRSPNSSMNAGQNHKSPKTYARGAALKELKGIGSKSPRDQVEQDEYKSFLRQQVEEKQRKADEAKEKARLEEEKEAKRIEEQQRKMKEEYGKEKELQRQKEEEVRKKNEELKMMADKKRFAEEAKQKQIDAEMEQELKRQAQLKLQQQQNQEAFIVEKMSEKQKKNYKKTPEQLEILQSYYDQGMTNYRTDNLEARSLLSEAVIKTSLSESQVKHWIDSKKKKPTEKVKIRTRKARGVDIFKSEYMQDAKKNEEMYNPNEALTRATIEWNLLSSDEKENYNSRAVDIIPPKFDELSAEAQKVKISMTRRKIIALCKEMESYGVDLLVLEADKERRGKNITAYGSEKAYDFWDNHDDLEWEFSCFMNGVSTKENRPLLSERKEVANLLNSRFRCMKIATRSTVPYKQISEGLFEVRGLPNGFYFKKPSACAIWELDLLKQHMDDITFMKCRPANVSSNVPSSDATENVSSIVSSIVSSNVSSNASSNERISNNHQVQTSELTSITFEVLDETSESNFNLAPDSNLNKRKRKYKTRNKPEAKKNKENEYQQQEPFDDYFLNLLPDEQVPNNGGWKVTKKELLEKASNGDYMVETINKHRETSAGMEYLVRWVGYKNETWEKAENIPVDDIEYYGKRTNFNGS</sequence>
<dbReference type="InterPro" id="IPR000953">
    <property type="entry name" value="Chromo/chromo_shadow_dom"/>
</dbReference>
<evidence type="ECO:0000259" key="10">
    <source>
        <dbReference type="PROSITE" id="PS50013"/>
    </source>
</evidence>
<evidence type="ECO:0000256" key="3">
    <source>
        <dbReference type="ARBA" id="ARBA00023015"/>
    </source>
</evidence>
<dbReference type="Gene3D" id="3.90.1460.10">
    <property type="entry name" value="GTF2I-like"/>
    <property type="match status" value="1"/>
</dbReference>
<dbReference type="GO" id="GO:0005634">
    <property type="term" value="C:nucleus"/>
    <property type="evidence" value="ECO:0007669"/>
    <property type="project" value="UniProtKB-SubCell"/>
</dbReference>
<dbReference type="PANTHER" id="PTHR21616">
    <property type="entry name" value="CENTROSOME SPINDLE POLE ASSOCIATED PROTEIN"/>
    <property type="match status" value="1"/>
</dbReference>
<protein>
    <recommendedName>
        <fullName evidence="14">Chromo domain-containing protein</fullName>
    </recommendedName>
</protein>
<feature type="compositionally biased region" description="Basic and acidic residues" evidence="9">
    <location>
        <begin position="57"/>
        <end position="70"/>
    </location>
</feature>
<evidence type="ECO:0000256" key="9">
    <source>
        <dbReference type="SAM" id="MobiDB-lite"/>
    </source>
</evidence>
<dbReference type="Gene3D" id="1.10.10.60">
    <property type="entry name" value="Homeodomain-like"/>
    <property type="match status" value="1"/>
</dbReference>
<keyword evidence="5" id="KW-0804">Transcription</keyword>
<dbReference type="SMART" id="SM00298">
    <property type="entry name" value="CHROMO"/>
    <property type="match status" value="1"/>
</dbReference>
<feature type="region of interest" description="Disordered" evidence="9">
    <location>
        <begin position="37"/>
        <end position="81"/>
    </location>
</feature>
<feature type="compositionally biased region" description="Polar residues" evidence="9">
    <location>
        <begin position="47"/>
        <end position="56"/>
    </location>
</feature>
<keyword evidence="4 7" id="KW-0238">DNA-binding</keyword>
<dbReference type="OrthoDB" id="88785at2759"/>
<evidence type="ECO:0000256" key="7">
    <source>
        <dbReference type="PROSITE-ProRule" id="PRU00108"/>
    </source>
</evidence>
<dbReference type="GO" id="GO:0032467">
    <property type="term" value="P:positive regulation of cytokinesis"/>
    <property type="evidence" value="ECO:0007669"/>
    <property type="project" value="InterPro"/>
</dbReference>
<feature type="domain" description="Homeobox" evidence="11">
    <location>
        <begin position="544"/>
        <end position="611"/>
    </location>
</feature>
<keyword evidence="3" id="KW-0805">Transcription regulation</keyword>
<feature type="region of interest" description="Disordered" evidence="9">
    <location>
        <begin position="900"/>
        <end position="933"/>
    </location>
</feature>
<feature type="compositionally biased region" description="Polar residues" evidence="9">
    <location>
        <begin position="205"/>
        <end position="227"/>
    </location>
</feature>
<dbReference type="PROSITE" id="PS50071">
    <property type="entry name" value="HOMEOBOX_2"/>
    <property type="match status" value="1"/>
</dbReference>
<dbReference type="GeneID" id="136807997"/>
<reference evidence="12" key="1">
    <citation type="submission" date="2021-01" db="UniProtKB">
        <authorList>
            <consortium name="EnsemblMetazoa"/>
        </authorList>
    </citation>
    <scope>IDENTIFICATION</scope>
</reference>
<keyword evidence="7" id="KW-0371">Homeobox</keyword>
<dbReference type="RefSeq" id="XP_066920733.1">
    <property type="nucleotide sequence ID" value="XM_067064632.1"/>
</dbReference>
<dbReference type="CDD" id="cd00024">
    <property type="entry name" value="CD_CSD"/>
    <property type="match status" value="1"/>
</dbReference>
<dbReference type="InterPro" id="IPR016197">
    <property type="entry name" value="Chromo-like_dom_sf"/>
</dbReference>
<feature type="compositionally biased region" description="Polar residues" evidence="9">
    <location>
        <begin position="247"/>
        <end position="256"/>
    </location>
</feature>
<evidence type="ECO:0000259" key="11">
    <source>
        <dbReference type="PROSITE" id="PS50071"/>
    </source>
</evidence>
<evidence type="ECO:0000256" key="8">
    <source>
        <dbReference type="SAM" id="Coils"/>
    </source>
</evidence>
<dbReference type="SUPFAM" id="SSF54160">
    <property type="entry name" value="Chromo domain-like"/>
    <property type="match status" value="1"/>
</dbReference>
<dbReference type="AlphaFoldDB" id="A0A7M5U3A7"/>
<dbReference type="GO" id="GO:0003677">
    <property type="term" value="F:DNA binding"/>
    <property type="evidence" value="ECO:0007669"/>
    <property type="project" value="UniProtKB-UniRule"/>
</dbReference>
<keyword evidence="2" id="KW-0677">Repeat</keyword>
<dbReference type="PANTHER" id="PTHR21616:SF2">
    <property type="entry name" value="CENTROSOME AND SPINDLE POLE-ASSOCIATED PROTEIN 1"/>
    <property type="match status" value="1"/>
</dbReference>
<dbReference type="SUPFAM" id="SSF117773">
    <property type="entry name" value="GTF2I-like repeat"/>
    <property type="match status" value="1"/>
</dbReference>
<feature type="compositionally biased region" description="Basic and acidic residues" evidence="9">
    <location>
        <begin position="409"/>
        <end position="494"/>
    </location>
</feature>
<evidence type="ECO:0000313" key="13">
    <source>
        <dbReference type="Proteomes" id="UP000594262"/>
    </source>
</evidence>
<dbReference type="PROSITE" id="PS51139">
    <property type="entry name" value="GTF2I"/>
    <property type="match status" value="1"/>
</dbReference>
<keyword evidence="6 7" id="KW-0539">Nucleus</keyword>
<feature type="compositionally biased region" description="Basic and acidic residues" evidence="9">
    <location>
        <begin position="919"/>
        <end position="930"/>
    </location>
</feature>
<feature type="compositionally biased region" description="Low complexity" evidence="9">
    <location>
        <begin position="348"/>
        <end position="357"/>
    </location>
</feature>
<dbReference type="InterPro" id="IPR004212">
    <property type="entry name" value="GTF2I"/>
</dbReference>
<evidence type="ECO:0000256" key="4">
    <source>
        <dbReference type="ARBA" id="ARBA00023125"/>
    </source>
</evidence>
<evidence type="ECO:0008006" key="14">
    <source>
        <dbReference type="Google" id="ProtNLM"/>
    </source>
</evidence>
<dbReference type="EnsemblMetazoa" id="CLYHEMT005686.1">
    <property type="protein sequence ID" value="CLYHEMP005686.1"/>
    <property type="gene ID" value="CLYHEMG005686"/>
</dbReference>
<feature type="region of interest" description="Disordered" evidence="9">
    <location>
        <begin position="312"/>
        <end position="494"/>
    </location>
</feature>
<dbReference type="PROSITE" id="PS50013">
    <property type="entry name" value="CHROMO_2"/>
    <property type="match status" value="1"/>
</dbReference>
<keyword evidence="13" id="KW-1185">Reference proteome</keyword>
<evidence type="ECO:0000256" key="2">
    <source>
        <dbReference type="ARBA" id="ARBA00022737"/>
    </source>
</evidence>
<feature type="DNA-binding region" description="Homeobox" evidence="7">
    <location>
        <begin position="546"/>
        <end position="612"/>
    </location>
</feature>
<comment type="subcellular location">
    <subcellularLocation>
        <location evidence="1 7">Nucleus</location>
    </subcellularLocation>
</comment>
<feature type="compositionally biased region" description="Polar residues" evidence="9">
    <location>
        <begin position="373"/>
        <end position="398"/>
    </location>
</feature>
<dbReference type="GO" id="GO:0000922">
    <property type="term" value="C:spindle pole"/>
    <property type="evidence" value="ECO:0007669"/>
    <property type="project" value="InterPro"/>
</dbReference>
<keyword evidence="8" id="KW-0175">Coiled coil</keyword>
<dbReference type="InterPro" id="IPR036647">
    <property type="entry name" value="GTF2I-like_rpt_sf"/>
</dbReference>
<feature type="compositionally biased region" description="Basic residues" evidence="9">
    <location>
        <begin position="909"/>
        <end position="918"/>
    </location>
</feature>
<dbReference type="InterPro" id="IPR023780">
    <property type="entry name" value="Chromo_domain"/>
</dbReference>
<dbReference type="InterPro" id="IPR026708">
    <property type="entry name" value="CSPP1"/>
</dbReference>
<feature type="compositionally biased region" description="Basic and acidic residues" evidence="9">
    <location>
        <begin position="336"/>
        <end position="347"/>
    </location>
</feature>
<dbReference type="GO" id="GO:0005874">
    <property type="term" value="C:microtubule"/>
    <property type="evidence" value="ECO:0007669"/>
    <property type="project" value="InterPro"/>
</dbReference>
<name>A0A7M5U3A7_9CNID</name>
<accession>A0A7M5U3A7</accession>
<proteinExistence type="predicted"/>
<feature type="coiled-coil region" evidence="8">
    <location>
        <begin position="281"/>
        <end position="308"/>
    </location>
</feature>
<organism evidence="12 13">
    <name type="scientific">Clytia hemisphaerica</name>
    <dbReference type="NCBI Taxonomy" id="252671"/>
    <lineage>
        <taxon>Eukaryota</taxon>
        <taxon>Metazoa</taxon>
        <taxon>Cnidaria</taxon>
        <taxon>Hydrozoa</taxon>
        <taxon>Hydroidolina</taxon>
        <taxon>Leptothecata</taxon>
        <taxon>Obeliida</taxon>
        <taxon>Clytiidae</taxon>
        <taxon>Clytia</taxon>
    </lineage>
</organism>
<evidence type="ECO:0000256" key="5">
    <source>
        <dbReference type="ARBA" id="ARBA00023163"/>
    </source>
</evidence>